<dbReference type="Proteomes" id="UP001226867">
    <property type="component" value="Unassembled WGS sequence"/>
</dbReference>
<dbReference type="Gene3D" id="3.30.200.20">
    <property type="entry name" value="Phosphorylase Kinase, domain 1"/>
    <property type="match status" value="1"/>
</dbReference>
<dbReference type="Gene3D" id="3.80.10.10">
    <property type="entry name" value="Ribonuclease Inhibitor"/>
    <property type="match status" value="2"/>
</dbReference>
<organism evidence="5 6">
    <name type="scientific">Variovorax ginsengisoli</name>
    <dbReference type="NCBI Taxonomy" id="363844"/>
    <lineage>
        <taxon>Bacteria</taxon>
        <taxon>Pseudomonadati</taxon>
        <taxon>Pseudomonadota</taxon>
        <taxon>Betaproteobacteria</taxon>
        <taxon>Burkholderiales</taxon>
        <taxon>Comamonadaceae</taxon>
        <taxon>Variovorax</taxon>
    </lineage>
</organism>
<comment type="caution">
    <text evidence="5">The sequence shown here is derived from an EMBL/GenBank/DDBJ whole genome shotgun (WGS) entry which is preliminary data.</text>
</comment>
<dbReference type="Gene3D" id="1.10.510.10">
    <property type="entry name" value="Transferase(Phosphotransferase) domain 1"/>
    <property type="match status" value="1"/>
</dbReference>
<evidence type="ECO:0000256" key="3">
    <source>
        <dbReference type="PROSITE-ProRule" id="PRU10141"/>
    </source>
</evidence>
<evidence type="ECO:0000256" key="1">
    <source>
        <dbReference type="ARBA" id="ARBA00022614"/>
    </source>
</evidence>
<name>A0ABT9S1K6_9BURK</name>
<evidence type="ECO:0000313" key="6">
    <source>
        <dbReference type="Proteomes" id="UP001226867"/>
    </source>
</evidence>
<dbReference type="PANTHER" id="PTHR48051:SF1">
    <property type="entry name" value="RAS SUPPRESSOR PROTEIN 1"/>
    <property type="match status" value="1"/>
</dbReference>
<dbReference type="InterPro" id="IPR000719">
    <property type="entry name" value="Prot_kinase_dom"/>
</dbReference>
<dbReference type="EMBL" id="JAUSRO010000002">
    <property type="protein sequence ID" value="MDP9898226.1"/>
    <property type="molecule type" value="Genomic_DNA"/>
</dbReference>
<dbReference type="SUPFAM" id="SSF52058">
    <property type="entry name" value="L domain-like"/>
    <property type="match status" value="1"/>
</dbReference>
<keyword evidence="6" id="KW-1185">Reference proteome</keyword>
<feature type="domain" description="Protein kinase" evidence="4">
    <location>
        <begin position="216"/>
        <end position="449"/>
    </location>
</feature>
<proteinExistence type="predicted"/>
<dbReference type="Pfam" id="PF00560">
    <property type="entry name" value="LRR_1"/>
    <property type="match status" value="1"/>
</dbReference>
<dbReference type="RefSeq" id="WP_307688057.1">
    <property type="nucleotide sequence ID" value="NZ_JAUSRO010000002.1"/>
</dbReference>
<keyword evidence="3" id="KW-0547">Nucleotide-binding</keyword>
<evidence type="ECO:0000256" key="2">
    <source>
        <dbReference type="ARBA" id="ARBA00022737"/>
    </source>
</evidence>
<dbReference type="PROSITE" id="PS51450">
    <property type="entry name" value="LRR"/>
    <property type="match status" value="1"/>
</dbReference>
<dbReference type="InterPro" id="IPR017441">
    <property type="entry name" value="Protein_kinase_ATP_BS"/>
</dbReference>
<dbReference type="SMART" id="SM00364">
    <property type="entry name" value="LRR_BAC"/>
    <property type="match status" value="4"/>
</dbReference>
<dbReference type="PANTHER" id="PTHR48051">
    <property type="match status" value="1"/>
</dbReference>
<feature type="binding site" evidence="3">
    <location>
        <position position="248"/>
    </location>
    <ligand>
        <name>ATP</name>
        <dbReference type="ChEBI" id="CHEBI:30616"/>
    </ligand>
</feature>
<accession>A0ABT9S1K6</accession>
<dbReference type="InterPro" id="IPR032675">
    <property type="entry name" value="LRR_dom_sf"/>
</dbReference>
<dbReference type="PROSITE" id="PS00107">
    <property type="entry name" value="PROTEIN_KINASE_ATP"/>
    <property type="match status" value="1"/>
</dbReference>
<reference evidence="5 6" key="1">
    <citation type="submission" date="2023-07" db="EMBL/GenBank/DDBJ databases">
        <title>Sorghum-associated microbial communities from plants grown in Nebraska, USA.</title>
        <authorList>
            <person name="Schachtman D."/>
        </authorList>
    </citation>
    <scope>NUCLEOTIDE SEQUENCE [LARGE SCALE GENOMIC DNA]</scope>
    <source>
        <strain evidence="5 6">DS1607</strain>
    </source>
</reference>
<keyword evidence="2" id="KW-0677">Repeat</keyword>
<evidence type="ECO:0000259" key="4">
    <source>
        <dbReference type="PROSITE" id="PS50011"/>
    </source>
</evidence>
<dbReference type="InterPro" id="IPR003591">
    <property type="entry name" value="Leu-rich_rpt_typical-subtyp"/>
</dbReference>
<dbReference type="InterPro" id="IPR050216">
    <property type="entry name" value="LRR_domain-containing"/>
</dbReference>
<dbReference type="InterPro" id="IPR001245">
    <property type="entry name" value="Ser-Thr/Tyr_kinase_cat_dom"/>
</dbReference>
<gene>
    <name evidence="5" type="ORF">J2W36_000461</name>
</gene>
<dbReference type="Pfam" id="PF07714">
    <property type="entry name" value="PK_Tyr_Ser-Thr"/>
    <property type="match status" value="1"/>
</dbReference>
<evidence type="ECO:0000313" key="5">
    <source>
        <dbReference type="EMBL" id="MDP9898226.1"/>
    </source>
</evidence>
<dbReference type="InterPro" id="IPR011009">
    <property type="entry name" value="Kinase-like_dom_sf"/>
</dbReference>
<dbReference type="PROSITE" id="PS50011">
    <property type="entry name" value="PROTEIN_KINASE_DOM"/>
    <property type="match status" value="1"/>
</dbReference>
<dbReference type="SMART" id="SM00369">
    <property type="entry name" value="LRR_TYP"/>
    <property type="match status" value="4"/>
</dbReference>
<protein>
    <recommendedName>
        <fullName evidence="4">Protein kinase domain-containing protein</fullName>
    </recommendedName>
</protein>
<keyword evidence="1" id="KW-0433">Leucine-rich repeat</keyword>
<dbReference type="SUPFAM" id="SSF56112">
    <property type="entry name" value="Protein kinase-like (PK-like)"/>
    <property type="match status" value="1"/>
</dbReference>
<keyword evidence="3" id="KW-0067">ATP-binding</keyword>
<dbReference type="InterPro" id="IPR001611">
    <property type="entry name" value="Leu-rich_rpt"/>
</dbReference>
<sequence>MHTPSSSSPASPLSQLRSGALAGTRRLDLSCGLTEFPPEIFSLADSLEILNLSGNALRSLPDDLHRLHRLRVIFCSDNPFTELPVALGACERLEMIGFKANRIRHVAAQALPPALRWLILTDNDIAELPDALGARPRLQKLMLAGNRLTALPGTLAACTSLELLRIAANGFEVLPSWLPAMPRLSWLACSGNPFNAAAEAQALAVHPIPAVDWSQIELDALLGEGASGRIYRAHHSAPGVAPATVAVKLFKGAITSDGRPDSEMAACIAAGTHPNLIGVRGRITGHPEGTQGLVMRLIDPSFRVLAGPPSFASCTRDVYAGTTRFTPGVALRLATGIAAAAAHLHARGILHGDLYAHNILWNDTGDALLGDFGAASFFDVRQPADATRTEVRAFGCLLEELLERCDAGNDAAADAARSTMTRLQAHCLADDPAARPSMAQVHAQLLQAA</sequence>